<protein>
    <submittedName>
        <fullName evidence="1">Uncharacterized protein</fullName>
    </submittedName>
</protein>
<dbReference type="Proteomes" id="UP000000757">
    <property type="component" value="Chromosome"/>
</dbReference>
<sequence length="44" mass="4852">MLDDSAHIKPSVGRTTSPFTVRHRTLSGADHCVCVIDRLLTLCK</sequence>
<reference evidence="1 2" key="1">
    <citation type="submission" date="2006-10" db="EMBL/GenBank/DDBJ databases">
        <authorList>
            <person name="Fleischmann R.D."/>
            <person name="Dodson R.J."/>
            <person name="Haft D.H."/>
            <person name="Merkel J.S."/>
            <person name="Nelson W.C."/>
            <person name="Fraser C.M."/>
        </authorList>
    </citation>
    <scope>NUCLEOTIDE SEQUENCE [LARGE SCALE GENOMIC DNA]</scope>
    <source>
        <strain evidence="2">ATCC 700084 / mc(2)155</strain>
    </source>
</reference>
<dbReference type="KEGG" id="msb:LJ00_12175"/>
<dbReference type="AlphaFoldDB" id="A0QV50"/>
<keyword evidence="2" id="KW-1185">Reference proteome</keyword>
<organism evidence="1 2">
    <name type="scientific">Mycolicibacterium smegmatis (strain ATCC 700084 / mc(2)155)</name>
    <name type="common">Mycobacterium smegmatis</name>
    <dbReference type="NCBI Taxonomy" id="246196"/>
    <lineage>
        <taxon>Bacteria</taxon>
        <taxon>Bacillati</taxon>
        <taxon>Actinomycetota</taxon>
        <taxon>Actinomycetes</taxon>
        <taxon>Mycobacteriales</taxon>
        <taxon>Mycobacteriaceae</taxon>
        <taxon>Mycolicibacterium</taxon>
    </lineage>
</organism>
<dbReference type="EMBL" id="CP000480">
    <property type="protein sequence ID" value="ABK75411.1"/>
    <property type="molecule type" value="Genomic_DNA"/>
</dbReference>
<proteinExistence type="predicted"/>
<dbReference type="PATRIC" id="fig|246196.19.peg.2413"/>
<evidence type="ECO:0000313" key="1">
    <source>
        <dbReference type="EMBL" id="ABK75411.1"/>
    </source>
</evidence>
<name>A0QV50_MYCS2</name>
<accession>A0QV50</accession>
<gene>
    <name evidence="1" type="ordered locus">MSMEG_2448</name>
</gene>
<evidence type="ECO:0000313" key="2">
    <source>
        <dbReference type="Proteomes" id="UP000000757"/>
    </source>
</evidence>
<dbReference type="KEGG" id="msm:MSMEG_2448"/>